<dbReference type="AlphaFoldDB" id="A0A9N9WRU2"/>
<gene>
    <name evidence="3" type="ORF">CHIRRI_LOCUS5620</name>
</gene>
<dbReference type="SMART" id="SM00367">
    <property type="entry name" value="LRR_CC"/>
    <property type="match status" value="8"/>
</dbReference>
<reference evidence="3" key="1">
    <citation type="submission" date="2022-01" db="EMBL/GenBank/DDBJ databases">
        <authorList>
            <person name="King R."/>
        </authorList>
    </citation>
    <scope>NUCLEOTIDE SEQUENCE</scope>
</reference>
<evidence type="ECO:0000256" key="1">
    <source>
        <dbReference type="SAM" id="MobiDB-lite"/>
    </source>
</evidence>
<dbReference type="SMART" id="SM00368">
    <property type="entry name" value="LRR_RI"/>
    <property type="match status" value="3"/>
</dbReference>
<organism evidence="3 4">
    <name type="scientific">Chironomus riparius</name>
    <dbReference type="NCBI Taxonomy" id="315576"/>
    <lineage>
        <taxon>Eukaryota</taxon>
        <taxon>Metazoa</taxon>
        <taxon>Ecdysozoa</taxon>
        <taxon>Arthropoda</taxon>
        <taxon>Hexapoda</taxon>
        <taxon>Insecta</taxon>
        <taxon>Pterygota</taxon>
        <taxon>Neoptera</taxon>
        <taxon>Endopterygota</taxon>
        <taxon>Diptera</taxon>
        <taxon>Nematocera</taxon>
        <taxon>Chironomoidea</taxon>
        <taxon>Chironomidae</taxon>
        <taxon>Chironominae</taxon>
        <taxon>Chironomus</taxon>
    </lineage>
</organism>
<feature type="compositionally biased region" description="Low complexity" evidence="1">
    <location>
        <begin position="64"/>
        <end position="78"/>
    </location>
</feature>
<dbReference type="InterPro" id="IPR032675">
    <property type="entry name" value="LRR_dom_sf"/>
</dbReference>
<feature type="compositionally biased region" description="Polar residues" evidence="1">
    <location>
        <begin position="79"/>
        <end position="89"/>
    </location>
</feature>
<dbReference type="PANTHER" id="PTHR13318">
    <property type="entry name" value="PARTNER OF PAIRED, ISOFORM B-RELATED"/>
    <property type="match status" value="1"/>
</dbReference>
<dbReference type="Pfam" id="PF13516">
    <property type="entry name" value="LRR_6"/>
    <property type="match status" value="1"/>
</dbReference>
<feature type="domain" description="F-box/LRR-repeat protein 15-like leucin rich repeat" evidence="2">
    <location>
        <begin position="384"/>
        <end position="455"/>
    </location>
</feature>
<name>A0A9N9WRU2_9DIPT</name>
<keyword evidence="4" id="KW-1185">Reference proteome</keyword>
<dbReference type="InterPro" id="IPR057207">
    <property type="entry name" value="FBXL15_LRR"/>
</dbReference>
<dbReference type="GO" id="GO:0019005">
    <property type="term" value="C:SCF ubiquitin ligase complex"/>
    <property type="evidence" value="ECO:0007669"/>
    <property type="project" value="TreeGrafter"/>
</dbReference>
<accession>A0A9N9WRU2</accession>
<evidence type="ECO:0000313" key="4">
    <source>
        <dbReference type="Proteomes" id="UP001153620"/>
    </source>
</evidence>
<dbReference type="Pfam" id="PF25372">
    <property type="entry name" value="DUF7885"/>
    <property type="match status" value="1"/>
</dbReference>
<protein>
    <recommendedName>
        <fullName evidence="2">F-box/LRR-repeat protein 15-like leucin rich repeat domain-containing protein</fullName>
    </recommendedName>
</protein>
<dbReference type="Proteomes" id="UP001153620">
    <property type="component" value="Chromosome 2"/>
</dbReference>
<feature type="compositionally biased region" description="Polar residues" evidence="1">
    <location>
        <begin position="117"/>
        <end position="143"/>
    </location>
</feature>
<dbReference type="FunFam" id="3.80.10.10:FF:000144">
    <property type="entry name" value="F-box and leucine-rich repeat protein 16"/>
    <property type="match status" value="1"/>
</dbReference>
<dbReference type="InterPro" id="IPR006553">
    <property type="entry name" value="Leu-rich_rpt_Cys-con_subtyp"/>
</dbReference>
<dbReference type="PANTHER" id="PTHR13318:SF193">
    <property type="entry name" value="F-BOX_LRR-REPEAT PROTEIN 16"/>
    <property type="match status" value="1"/>
</dbReference>
<sequence>MKMSTQNTIVERASAELTKRINGLRKHSSNSSTSSVNNNNSNTIVGKTSVMERVTNVLCGGGSSSNNSNNIHSTNLNSQNSATNMSISTPEKPYRYQTKHQHNSIFNHHNNKMIGGTASQGSNSNQSTPQSLRKYQKQQGTNKRFTSVTTSPILTIEQLFLDEKFLQQFLFFFSSYERRDLAQVCTTWRDILYRNPAYFSGLVPVLQCREMRATGNQDKVKLYNSIIRRGFHSIALNGATDEDALDIVHTFPLASKHIHSLSLRGSSISDRGLEALLDFLQSLFELELAGCNEVTEAGLWACLTSRIVSLSLADCINVADEAVGAVAQLLPSLYEFSLQAYHVTDSALSYFSPKQSHSLSILRLNSCWELTNHGIVNIVHSLPHLTVLSLSGCSKITDDGVELIAENLQKLRALDLSWCPRITDAALEYIACDLNMLEELTLDRCVHITDIGVGYISTMISLNALFLRWCSQIRDFGLQHLCSMRNLQVLSLAGCPLLTSSGLSSIIQLRHLQELELTNCPGASQELFAYLREHLPRCMIIE</sequence>
<dbReference type="OrthoDB" id="10044893at2759"/>
<feature type="region of interest" description="Disordered" evidence="1">
    <location>
        <begin position="111"/>
        <end position="143"/>
    </location>
</feature>
<proteinExistence type="predicted"/>
<dbReference type="Gene3D" id="3.80.10.10">
    <property type="entry name" value="Ribonuclease Inhibitor"/>
    <property type="match status" value="2"/>
</dbReference>
<dbReference type="GO" id="GO:0031146">
    <property type="term" value="P:SCF-dependent proteasomal ubiquitin-dependent protein catabolic process"/>
    <property type="evidence" value="ECO:0007669"/>
    <property type="project" value="TreeGrafter"/>
</dbReference>
<evidence type="ECO:0000313" key="3">
    <source>
        <dbReference type="EMBL" id="CAG9802715.1"/>
    </source>
</evidence>
<evidence type="ECO:0000259" key="2">
    <source>
        <dbReference type="Pfam" id="PF25372"/>
    </source>
</evidence>
<dbReference type="EMBL" id="OU895878">
    <property type="protein sequence ID" value="CAG9802715.1"/>
    <property type="molecule type" value="Genomic_DNA"/>
</dbReference>
<dbReference type="InterPro" id="IPR001611">
    <property type="entry name" value="Leu-rich_rpt"/>
</dbReference>
<dbReference type="SUPFAM" id="SSF52047">
    <property type="entry name" value="RNI-like"/>
    <property type="match status" value="1"/>
</dbReference>
<feature type="region of interest" description="Disordered" evidence="1">
    <location>
        <begin position="22"/>
        <end position="89"/>
    </location>
</feature>
<feature type="compositionally biased region" description="Low complexity" evidence="1">
    <location>
        <begin position="29"/>
        <end position="43"/>
    </location>
</feature>
<reference evidence="3" key="2">
    <citation type="submission" date="2022-10" db="EMBL/GenBank/DDBJ databases">
        <authorList>
            <consortium name="ENA_rothamsted_submissions"/>
            <consortium name="culmorum"/>
            <person name="King R."/>
        </authorList>
    </citation>
    <scope>NUCLEOTIDE SEQUENCE</scope>
</reference>